<reference evidence="2 3" key="1">
    <citation type="submission" date="2015-12" db="EMBL/GenBank/DDBJ databases">
        <title>Complete Genome Sequence of the Pseudomonas putida phage YMC11/06/C171_PPU_BP.</title>
        <authorList>
            <person name="Jeon J."/>
            <person name="Yong D."/>
            <person name="Lee K."/>
        </authorList>
    </citation>
    <scope>NUCLEOTIDE SEQUENCE [LARGE SCALE GENOMIC DNA]</scope>
</reference>
<keyword evidence="1" id="KW-1133">Transmembrane helix</keyword>
<evidence type="ECO:0000313" key="3">
    <source>
        <dbReference type="Proteomes" id="UP000201907"/>
    </source>
</evidence>
<organism evidence="2 3">
    <name type="scientific">Pseudomonas phage YMC11/06/C171_PPU_BP</name>
    <dbReference type="NCBI Taxonomy" id="1777063"/>
    <lineage>
        <taxon>Viruses</taxon>
        <taxon>Duplodnaviria</taxon>
        <taxon>Heunggongvirae</taxon>
        <taxon>Uroviricota</taxon>
        <taxon>Caudoviricetes</taxon>
        <taxon>Autographivirales</taxon>
        <taxon>Autoscriptoviridae</taxon>
        <taxon>Corkvirinae</taxon>
        <taxon>Kantovirus</taxon>
        <taxon>Kantovirus C171</taxon>
    </lineage>
</organism>
<keyword evidence="1" id="KW-0472">Membrane</keyword>
<dbReference type="KEGG" id="vg:28801985"/>
<protein>
    <recommendedName>
        <fullName evidence="4">Holin</fullName>
    </recommendedName>
</protein>
<proteinExistence type="predicted"/>
<name>A0A127KNH9_9CAUD</name>
<gene>
    <name evidence="2" type="ORF">C171_00100</name>
</gene>
<dbReference type="OrthoDB" id="21618at10239"/>
<feature type="transmembrane region" description="Helical" evidence="1">
    <location>
        <begin position="28"/>
        <end position="47"/>
    </location>
</feature>
<keyword evidence="3" id="KW-1185">Reference proteome</keyword>
<dbReference type="GeneID" id="28801985"/>
<dbReference type="EMBL" id="KU310944">
    <property type="protein sequence ID" value="AMO43634.1"/>
    <property type="molecule type" value="Genomic_DNA"/>
</dbReference>
<evidence type="ECO:0008006" key="4">
    <source>
        <dbReference type="Google" id="ProtNLM"/>
    </source>
</evidence>
<dbReference type="RefSeq" id="YP_009275028.1">
    <property type="nucleotide sequence ID" value="NC_030923.1"/>
</dbReference>
<dbReference type="Pfam" id="PF16080">
    <property type="entry name" value="Phage_holin_2_3"/>
    <property type="match status" value="1"/>
</dbReference>
<keyword evidence="1" id="KW-0812">Transmembrane</keyword>
<sequence>MGDKLTTPAAYTASAVTGLFGMVDWNTVATVGGLILAILTFAVNWYYKRKNSKAFEDAIRKGGPVHEPKD</sequence>
<dbReference type="Proteomes" id="UP000201907">
    <property type="component" value="Segment"/>
</dbReference>
<accession>A0A127KNH9</accession>
<evidence type="ECO:0000313" key="2">
    <source>
        <dbReference type="EMBL" id="AMO43634.1"/>
    </source>
</evidence>
<dbReference type="InterPro" id="IPR032118">
    <property type="entry name" value="Phage_holin_HP1"/>
</dbReference>
<evidence type="ECO:0000256" key="1">
    <source>
        <dbReference type="SAM" id="Phobius"/>
    </source>
</evidence>